<dbReference type="EMBL" id="FNBN01000003">
    <property type="protein sequence ID" value="SDG28192.1"/>
    <property type="molecule type" value="Genomic_DNA"/>
</dbReference>
<name>A0A1G7SZ96_CHIFI</name>
<gene>
    <name evidence="1" type="ORF">SAMN04488121_1031073</name>
</gene>
<dbReference type="Proteomes" id="UP000199045">
    <property type="component" value="Unassembled WGS sequence"/>
</dbReference>
<dbReference type="AlphaFoldDB" id="A0A1G7SZ96"/>
<sequence length="178" mass="21595">MRTFLLSTFLGLWYTVAQCQDCSKLYEQTAFDFFLDSIFANEFPTVNRIYYDKQIGSELSFLRRPVAFEEYSKRIDSVQMVERRKRIEAARAFDLNAYSLHPKDEYSYKLKEIVPEVWRRKKWKTIVAVYVNKRLALHPGLTIVELVARHNYYRFHYFFEISEERNNVIRWYKTIIDI</sequence>
<accession>A0A1G7SZ96</accession>
<evidence type="ECO:0000313" key="2">
    <source>
        <dbReference type="Proteomes" id="UP000199045"/>
    </source>
</evidence>
<organism evidence="1 2">
    <name type="scientific">Chitinophaga filiformis</name>
    <name type="common">Myxococcus filiformis</name>
    <name type="synonym">Flexibacter filiformis</name>
    <dbReference type="NCBI Taxonomy" id="104663"/>
    <lineage>
        <taxon>Bacteria</taxon>
        <taxon>Pseudomonadati</taxon>
        <taxon>Bacteroidota</taxon>
        <taxon>Chitinophagia</taxon>
        <taxon>Chitinophagales</taxon>
        <taxon>Chitinophagaceae</taxon>
        <taxon>Chitinophaga</taxon>
    </lineage>
</organism>
<reference evidence="1 2" key="1">
    <citation type="submission" date="2016-10" db="EMBL/GenBank/DDBJ databases">
        <authorList>
            <person name="de Groot N.N."/>
        </authorList>
    </citation>
    <scope>NUCLEOTIDE SEQUENCE [LARGE SCALE GENOMIC DNA]</scope>
    <source>
        <strain evidence="1 2">DSM 527</strain>
    </source>
</reference>
<dbReference type="STRING" id="104663.SAMN04488121_1031073"/>
<proteinExistence type="predicted"/>
<dbReference type="RefSeq" id="WP_143011506.1">
    <property type="nucleotide sequence ID" value="NZ_FNBN01000003.1"/>
</dbReference>
<evidence type="ECO:0000313" key="1">
    <source>
        <dbReference type="EMBL" id="SDG28192.1"/>
    </source>
</evidence>
<protein>
    <submittedName>
        <fullName evidence="1">Uncharacterized protein</fullName>
    </submittedName>
</protein>